<feature type="region of interest" description="Disordered" evidence="1">
    <location>
        <begin position="1"/>
        <end position="34"/>
    </location>
</feature>
<dbReference type="EMBL" id="JANPWB010000009">
    <property type="protein sequence ID" value="KAJ1158195.1"/>
    <property type="molecule type" value="Genomic_DNA"/>
</dbReference>
<dbReference type="AlphaFoldDB" id="A0AAV7S4N2"/>
<protein>
    <submittedName>
        <fullName evidence="2">Uncharacterized protein</fullName>
    </submittedName>
</protein>
<sequence>MGTESRIGKAHRRKGAEELSRHQKVPRKPKVEDKRRQGTAEVFLHIVPMCVTWKVDIACKLFEAAMMRSDMLVVNVGVKKH</sequence>
<evidence type="ECO:0000313" key="2">
    <source>
        <dbReference type="EMBL" id="KAJ1158195.1"/>
    </source>
</evidence>
<organism evidence="2 3">
    <name type="scientific">Pleurodeles waltl</name>
    <name type="common">Iberian ribbed newt</name>
    <dbReference type="NCBI Taxonomy" id="8319"/>
    <lineage>
        <taxon>Eukaryota</taxon>
        <taxon>Metazoa</taxon>
        <taxon>Chordata</taxon>
        <taxon>Craniata</taxon>
        <taxon>Vertebrata</taxon>
        <taxon>Euteleostomi</taxon>
        <taxon>Amphibia</taxon>
        <taxon>Batrachia</taxon>
        <taxon>Caudata</taxon>
        <taxon>Salamandroidea</taxon>
        <taxon>Salamandridae</taxon>
        <taxon>Pleurodelinae</taxon>
        <taxon>Pleurodeles</taxon>
    </lineage>
</organism>
<dbReference type="Proteomes" id="UP001066276">
    <property type="component" value="Chromosome 5"/>
</dbReference>
<evidence type="ECO:0000313" key="3">
    <source>
        <dbReference type="Proteomes" id="UP001066276"/>
    </source>
</evidence>
<comment type="caution">
    <text evidence="2">The sequence shown here is derived from an EMBL/GenBank/DDBJ whole genome shotgun (WGS) entry which is preliminary data.</text>
</comment>
<proteinExistence type="predicted"/>
<name>A0AAV7S4N2_PLEWA</name>
<keyword evidence="3" id="KW-1185">Reference proteome</keyword>
<accession>A0AAV7S4N2</accession>
<evidence type="ECO:0000256" key="1">
    <source>
        <dbReference type="SAM" id="MobiDB-lite"/>
    </source>
</evidence>
<reference evidence="2" key="1">
    <citation type="journal article" date="2022" name="bioRxiv">
        <title>Sequencing and chromosome-scale assembly of the giantPleurodeles waltlgenome.</title>
        <authorList>
            <person name="Brown T."/>
            <person name="Elewa A."/>
            <person name="Iarovenko S."/>
            <person name="Subramanian E."/>
            <person name="Araus A.J."/>
            <person name="Petzold A."/>
            <person name="Susuki M."/>
            <person name="Suzuki K.-i.T."/>
            <person name="Hayashi T."/>
            <person name="Toyoda A."/>
            <person name="Oliveira C."/>
            <person name="Osipova E."/>
            <person name="Leigh N.D."/>
            <person name="Simon A."/>
            <person name="Yun M.H."/>
        </authorList>
    </citation>
    <scope>NUCLEOTIDE SEQUENCE</scope>
    <source>
        <strain evidence="2">20211129_DDA</strain>
        <tissue evidence="2">Liver</tissue>
    </source>
</reference>
<gene>
    <name evidence="2" type="ORF">NDU88_010889</name>
</gene>